<dbReference type="RefSeq" id="WP_094856133.1">
    <property type="nucleotide sequence ID" value="NZ_NEVM01000005.1"/>
</dbReference>
<keyword evidence="2" id="KW-1185">Reference proteome</keyword>
<evidence type="ECO:0008006" key="3">
    <source>
        <dbReference type="Google" id="ProtNLM"/>
    </source>
</evidence>
<dbReference type="Proteomes" id="UP000216020">
    <property type="component" value="Unassembled WGS sequence"/>
</dbReference>
<dbReference type="CDD" id="cd00736">
    <property type="entry name" value="lambda_lys-like"/>
    <property type="match status" value="1"/>
</dbReference>
<evidence type="ECO:0000313" key="1">
    <source>
        <dbReference type="EMBL" id="OZI31727.1"/>
    </source>
</evidence>
<organism evidence="1 2">
    <name type="scientific">Bordetella genomosp. 10</name>
    <dbReference type="NCBI Taxonomy" id="1416804"/>
    <lineage>
        <taxon>Bacteria</taxon>
        <taxon>Pseudomonadati</taxon>
        <taxon>Pseudomonadota</taxon>
        <taxon>Betaproteobacteria</taxon>
        <taxon>Burkholderiales</taxon>
        <taxon>Alcaligenaceae</taxon>
        <taxon>Bordetella</taxon>
    </lineage>
</organism>
<proteinExistence type="predicted"/>
<dbReference type="AlphaFoldDB" id="A0A261S403"/>
<dbReference type="Gene3D" id="1.10.530.10">
    <property type="match status" value="1"/>
</dbReference>
<dbReference type="InterPro" id="IPR023346">
    <property type="entry name" value="Lysozyme-like_dom_sf"/>
</dbReference>
<protein>
    <recommendedName>
        <fullName evidence="3">Lysozyme</fullName>
    </recommendedName>
</protein>
<name>A0A261S403_9BORD</name>
<comment type="caution">
    <text evidence="1">The sequence shown here is derived from an EMBL/GenBank/DDBJ whole genome shotgun (WGS) entry which is preliminary data.</text>
</comment>
<dbReference type="EMBL" id="NEVM01000005">
    <property type="protein sequence ID" value="OZI31727.1"/>
    <property type="molecule type" value="Genomic_DNA"/>
</dbReference>
<gene>
    <name evidence="1" type="ORF">CAL29_28040</name>
</gene>
<evidence type="ECO:0000313" key="2">
    <source>
        <dbReference type="Proteomes" id="UP000216020"/>
    </source>
</evidence>
<reference evidence="2" key="1">
    <citation type="submission" date="2017-05" db="EMBL/GenBank/DDBJ databases">
        <title>Complete and WGS of Bordetella genogroups.</title>
        <authorList>
            <person name="Spilker T."/>
            <person name="Lipuma J."/>
        </authorList>
    </citation>
    <scope>NUCLEOTIDE SEQUENCE [LARGE SCALE GENOMIC DNA]</scope>
    <source>
        <strain evidence="2">AU16122</strain>
    </source>
</reference>
<dbReference type="SUPFAM" id="SSF53955">
    <property type="entry name" value="Lysozyme-like"/>
    <property type="match status" value="1"/>
</dbReference>
<dbReference type="OrthoDB" id="8660079at2"/>
<accession>A0A261S403</accession>
<sequence length="168" mass="18012">MARISESAAGGRNVLAFLDTIAYSEGTDNGRQATDDDGYDVLVGGGTFNGYADHPRIAVKTQYGLTDAAGRYQIMAAVPGQIRTDTWDWASRAAGVSDFTPISQDRVAIYLITRRGALADVLAGRFDAAVEKCRKEWASLPGAGYGQREQQLDTLRAVYTRAGGTLEA</sequence>